<evidence type="ECO:0000313" key="3">
    <source>
        <dbReference type="Proteomes" id="UP000176662"/>
    </source>
</evidence>
<name>A0A1G2DY97_9BACT</name>
<evidence type="ECO:0008006" key="4">
    <source>
        <dbReference type="Google" id="ProtNLM"/>
    </source>
</evidence>
<gene>
    <name evidence="2" type="ORF">A2Z68_00670</name>
</gene>
<feature type="transmembrane region" description="Helical" evidence="1">
    <location>
        <begin position="12"/>
        <end position="34"/>
    </location>
</feature>
<sequence>MGNKTQERGVALFMTVLIMSVILAIGLGISGILIQQIRISGNIGNSVVAFYAADSGVEQQIYDLYKLKENHSPSYNLTMANSAFYEVTVECSTGNLRCSEGEEFYGLPIDQEPEGEDGHCSSMNFCVRSLGTFNTAKRAIEVNY</sequence>
<keyword evidence="1" id="KW-0472">Membrane</keyword>
<organism evidence="2 3">
    <name type="scientific">Candidatus Nealsonbacteria bacterium RBG_13_38_11</name>
    <dbReference type="NCBI Taxonomy" id="1801662"/>
    <lineage>
        <taxon>Bacteria</taxon>
        <taxon>Candidatus Nealsoniibacteriota</taxon>
    </lineage>
</organism>
<protein>
    <recommendedName>
        <fullName evidence="4">Type 4 fimbrial biogenesis protein PilX N-terminal domain-containing protein</fullName>
    </recommendedName>
</protein>
<dbReference type="AlphaFoldDB" id="A0A1G2DY97"/>
<reference evidence="2 3" key="1">
    <citation type="journal article" date="2016" name="Nat. Commun.">
        <title>Thousands of microbial genomes shed light on interconnected biogeochemical processes in an aquifer system.</title>
        <authorList>
            <person name="Anantharaman K."/>
            <person name="Brown C.T."/>
            <person name="Hug L.A."/>
            <person name="Sharon I."/>
            <person name="Castelle C.J."/>
            <person name="Probst A.J."/>
            <person name="Thomas B.C."/>
            <person name="Singh A."/>
            <person name="Wilkins M.J."/>
            <person name="Karaoz U."/>
            <person name="Brodie E.L."/>
            <person name="Williams K.H."/>
            <person name="Hubbard S.S."/>
            <person name="Banfield J.F."/>
        </authorList>
    </citation>
    <scope>NUCLEOTIDE SEQUENCE [LARGE SCALE GENOMIC DNA]</scope>
</reference>
<dbReference type="EMBL" id="MHLX01000029">
    <property type="protein sequence ID" value="OGZ18564.1"/>
    <property type="molecule type" value="Genomic_DNA"/>
</dbReference>
<keyword evidence="1" id="KW-1133">Transmembrane helix</keyword>
<evidence type="ECO:0000313" key="2">
    <source>
        <dbReference type="EMBL" id="OGZ18564.1"/>
    </source>
</evidence>
<keyword evidence="1" id="KW-0812">Transmembrane</keyword>
<comment type="caution">
    <text evidence="2">The sequence shown here is derived from an EMBL/GenBank/DDBJ whole genome shotgun (WGS) entry which is preliminary data.</text>
</comment>
<evidence type="ECO:0000256" key="1">
    <source>
        <dbReference type="SAM" id="Phobius"/>
    </source>
</evidence>
<dbReference type="Proteomes" id="UP000176662">
    <property type="component" value="Unassembled WGS sequence"/>
</dbReference>
<proteinExistence type="predicted"/>
<accession>A0A1G2DY97</accession>